<evidence type="ECO:0000256" key="1">
    <source>
        <dbReference type="SAM" id="MobiDB-lite"/>
    </source>
</evidence>
<reference evidence="2 3" key="1">
    <citation type="submission" date="2019-09" db="EMBL/GenBank/DDBJ databases">
        <title>A chromosome-level genome assembly of the Chinese tupelo Nyssa sinensis.</title>
        <authorList>
            <person name="Yang X."/>
            <person name="Kang M."/>
            <person name="Yang Y."/>
            <person name="Xiong H."/>
            <person name="Wang M."/>
            <person name="Zhang Z."/>
            <person name="Wang Z."/>
            <person name="Wu H."/>
            <person name="Ma T."/>
            <person name="Liu J."/>
            <person name="Xi Z."/>
        </authorList>
    </citation>
    <scope>NUCLEOTIDE SEQUENCE [LARGE SCALE GENOMIC DNA]</scope>
    <source>
        <strain evidence="2">J267</strain>
        <tissue evidence="2">Leaf</tissue>
    </source>
</reference>
<feature type="compositionally biased region" description="Basic residues" evidence="1">
    <location>
        <begin position="562"/>
        <end position="575"/>
    </location>
</feature>
<sequence>MDAIELPLPAAAAAAVSKLIGSDGFGGAGGVGVAIKEVEDYESDHASTFVGPSDDRRSSLLSQKDEVGTVNASETAFWNKMPDAELCRHASQPSSFHIEDASEDLYFGSTNSSLLLKPTPEAKKSQRKTGKAARSSSGCSKRSRMAQMEVPINEHGVDDIKDISNELGAYPAKCNITEKTQLAKQKNNLNGKRGDKKNNKVPMKSKCNSFSLKAGLLSFSSSAGGNNILGVYDLKQDICDVTKHVDDLLLNELLDGSYKCPGFAKEKGKKAANLNENIMNLVKQACYILRLQKPTQPQNFAEINTSYNQEVSTCPVSSVSCIAGRSDSNKGGTYTTDHSSCNKFQDSRSDLKSPASMLDFPLYRPEDILERLALPQPRDLESLLLDAAKPALSSRNNTEPRLGKSVFHRAGLPPFPWSHTSSGHCKSNTDAVKLSTSRSTCQGRWVKMESSATSEAGSTTNFLVDFGSLAYDHSLVPSAVLKSGPLENGNASSTSHSFPSCERGLSSSTTCSIASQVPPEAGVSLKYQGNAEYSPRLLAAAQTLYEITTHSLKQDPRGLIRWPKKPSQKAMKTRKLKSDEKSEEIFTAPKIVIRSGNLVKNANEILPSKKPRLSLNEKTNDDLYHTKVPVTWSTSRSSRSFPSKSLRDSVLETKHYNSHIVKHSCMLPPPTRVWDKACKSQQKLRKLVPMEWDRTGGKLD</sequence>
<dbReference type="AlphaFoldDB" id="A0A5J4ZUT5"/>
<accession>A0A5J4ZUT5</accession>
<protein>
    <submittedName>
        <fullName evidence="2">Uncharacterized protein</fullName>
    </submittedName>
</protein>
<feature type="compositionally biased region" description="Basic and acidic residues" evidence="1">
    <location>
        <begin position="53"/>
        <end position="67"/>
    </location>
</feature>
<feature type="region of interest" description="Disordered" evidence="1">
    <location>
        <begin position="557"/>
        <end position="578"/>
    </location>
</feature>
<feature type="region of interest" description="Disordered" evidence="1">
    <location>
        <begin position="44"/>
        <end position="67"/>
    </location>
</feature>
<dbReference type="PANTHER" id="PTHR36723:SF1">
    <property type="entry name" value="F22C12.19"/>
    <property type="match status" value="1"/>
</dbReference>
<name>A0A5J4ZUT5_9ASTE</name>
<organism evidence="2 3">
    <name type="scientific">Nyssa sinensis</name>
    <dbReference type="NCBI Taxonomy" id="561372"/>
    <lineage>
        <taxon>Eukaryota</taxon>
        <taxon>Viridiplantae</taxon>
        <taxon>Streptophyta</taxon>
        <taxon>Embryophyta</taxon>
        <taxon>Tracheophyta</taxon>
        <taxon>Spermatophyta</taxon>
        <taxon>Magnoliopsida</taxon>
        <taxon>eudicotyledons</taxon>
        <taxon>Gunneridae</taxon>
        <taxon>Pentapetalae</taxon>
        <taxon>asterids</taxon>
        <taxon>Cornales</taxon>
        <taxon>Nyssaceae</taxon>
        <taxon>Nyssa</taxon>
    </lineage>
</organism>
<gene>
    <name evidence="2" type="ORF">F0562_011554</name>
</gene>
<keyword evidence="3" id="KW-1185">Reference proteome</keyword>
<dbReference type="PANTHER" id="PTHR36723">
    <property type="entry name" value="F22C12.19"/>
    <property type="match status" value="1"/>
</dbReference>
<evidence type="ECO:0000313" key="2">
    <source>
        <dbReference type="EMBL" id="KAA8520881.1"/>
    </source>
</evidence>
<feature type="region of interest" description="Disordered" evidence="1">
    <location>
        <begin position="116"/>
        <end position="145"/>
    </location>
</feature>
<dbReference type="OrthoDB" id="755659at2759"/>
<dbReference type="Proteomes" id="UP000325577">
    <property type="component" value="Linkage Group LG5"/>
</dbReference>
<evidence type="ECO:0000313" key="3">
    <source>
        <dbReference type="Proteomes" id="UP000325577"/>
    </source>
</evidence>
<dbReference type="EMBL" id="CM018048">
    <property type="protein sequence ID" value="KAA8520881.1"/>
    <property type="molecule type" value="Genomic_DNA"/>
</dbReference>
<proteinExistence type="predicted"/>